<name>A0A179DCK9_9SPHI</name>
<dbReference type="AlphaFoldDB" id="A0A179DCK9"/>
<organism evidence="1 2">
    <name type="scientific">Pedobacter psychrophilus</name>
    <dbReference type="NCBI Taxonomy" id="1826909"/>
    <lineage>
        <taxon>Bacteria</taxon>
        <taxon>Pseudomonadati</taxon>
        <taxon>Bacteroidota</taxon>
        <taxon>Sphingobacteriia</taxon>
        <taxon>Sphingobacteriales</taxon>
        <taxon>Sphingobacteriaceae</taxon>
        <taxon>Pedobacter</taxon>
    </lineage>
</organism>
<dbReference type="Proteomes" id="UP000078459">
    <property type="component" value="Unassembled WGS sequence"/>
</dbReference>
<dbReference type="STRING" id="1826909.A5893_13505"/>
<gene>
    <name evidence="1" type="ORF">A5893_13505</name>
</gene>
<evidence type="ECO:0000313" key="1">
    <source>
        <dbReference type="EMBL" id="OAQ38440.1"/>
    </source>
</evidence>
<protein>
    <recommendedName>
        <fullName evidence="3">Glycosyltransferase subfamily 4-like N-terminal domain-containing protein</fullName>
    </recommendedName>
</protein>
<keyword evidence="2" id="KW-1185">Reference proteome</keyword>
<accession>A0A179DCK9</accession>
<evidence type="ECO:0000313" key="2">
    <source>
        <dbReference type="Proteomes" id="UP000078459"/>
    </source>
</evidence>
<proteinExistence type="predicted"/>
<reference evidence="1 2" key="2">
    <citation type="submission" date="2016-06" db="EMBL/GenBank/DDBJ databases">
        <title>Pedobacter psychrophilus sp. nov., isolated from Antarctic fragmentary rock.</title>
        <authorList>
            <person name="Svec P."/>
        </authorList>
    </citation>
    <scope>NUCLEOTIDE SEQUENCE [LARGE SCALE GENOMIC DNA]</scope>
    <source>
        <strain evidence="1 2">CCM 8644</strain>
    </source>
</reference>
<dbReference type="RefSeq" id="WP_068823211.1">
    <property type="nucleotide sequence ID" value="NZ_LWHJ01000030.1"/>
</dbReference>
<comment type="caution">
    <text evidence="1">The sequence shown here is derived from an EMBL/GenBank/DDBJ whole genome shotgun (WGS) entry which is preliminary data.</text>
</comment>
<sequence length="388" mass="45022">MKIGIIEICEANHYTAVEALAITYSLKSENQVCIYTLKSLKIPLSFSQKNIEIAFDNSGELIEDYLKRIDNDGFDQIHINTISKYYKEFASVNWQSKVVLTVHNIDAYFDNSFDKQIDLLKYRLNRASIQKIKTSFYLPIKYFFKELKRQKQRDLIIKNLKAKGDKVLIYSDAQKVYLQKFIDASKVIVFPFCIHQSSKDLSQTNQKLRICIPGSVDNERRDYVGFFEVLKQNISFLKGKIAIDLLGYIPKNNQFLIPLIKELEILGIQFFYQANFLKADEFELRLNTCDIILGNLKVNLNNQSKYGETKETGVIFNMIKAAKPGIFPSDYIVPEDLKEICLNYDEDIYPILKNLIEDNSLVKDLKEKAKLAVKAYEPENLYQKLVQD</sequence>
<evidence type="ECO:0008006" key="3">
    <source>
        <dbReference type="Google" id="ProtNLM"/>
    </source>
</evidence>
<dbReference type="OrthoDB" id="4291430at2"/>
<dbReference type="EMBL" id="LWHJ01000030">
    <property type="protein sequence ID" value="OAQ38440.1"/>
    <property type="molecule type" value="Genomic_DNA"/>
</dbReference>
<reference evidence="1 2" key="1">
    <citation type="submission" date="2016-04" db="EMBL/GenBank/DDBJ databases">
        <authorList>
            <person name="Evans L.H."/>
            <person name="Alamgir A."/>
            <person name="Owens N."/>
            <person name="Weber N.D."/>
            <person name="Virtaneva K."/>
            <person name="Barbian K."/>
            <person name="Babar A."/>
            <person name="Rosenke K."/>
        </authorList>
    </citation>
    <scope>NUCLEOTIDE SEQUENCE [LARGE SCALE GENOMIC DNA]</scope>
    <source>
        <strain evidence="1 2">CCM 8644</strain>
    </source>
</reference>